<protein>
    <submittedName>
        <fullName evidence="1">Uncharacterized protein</fullName>
    </submittedName>
</protein>
<comment type="caution">
    <text evidence="1">The sequence shown here is derived from an EMBL/GenBank/DDBJ whole genome shotgun (WGS) entry which is preliminary data.</text>
</comment>
<dbReference type="EMBL" id="LXHE01000022">
    <property type="protein sequence ID" value="OAU99417.1"/>
    <property type="molecule type" value="Genomic_DNA"/>
</dbReference>
<sequence>MWGALTVLMVMSRLVCYEDRFTKSAQASTTKKSAINSHKHTTRQKAQSADAVMLSLLSIGQSAHRLVTVKMGDEV</sequence>
<gene>
    <name evidence="1" type="ORF">AO382_2062</name>
</gene>
<evidence type="ECO:0000313" key="2">
    <source>
        <dbReference type="Proteomes" id="UP000078446"/>
    </source>
</evidence>
<organism evidence="1 2">
    <name type="scientific">Moraxella catarrhalis</name>
    <name type="common">Branhamella catarrhalis</name>
    <dbReference type="NCBI Taxonomy" id="480"/>
    <lineage>
        <taxon>Bacteria</taxon>
        <taxon>Pseudomonadati</taxon>
        <taxon>Pseudomonadota</taxon>
        <taxon>Gammaproteobacteria</taxon>
        <taxon>Moraxellales</taxon>
        <taxon>Moraxellaceae</taxon>
        <taxon>Moraxella</taxon>
    </lineage>
</organism>
<name>A0A198Y2L4_MORCA</name>
<dbReference type="Proteomes" id="UP000078446">
    <property type="component" value="Unassembled WGS sequence"/>
</dbReference>
<accession>A0A198Y2L4</accession>
<evidence type="ECO:0000313" key="1">
    <source>
        <dbReference type="EMBL" id="OAU99417.1"/>
    </source>
</evidence>
<proteinExistence type="predicted"/>
<reference evidence="1 2" key="1">
    <citation type="journal article" date="2016" name="Genome Biol. Evol.">
        <title>Comparative Genomic Analyses of the Moraxella catarrhalis Serosensitive and Seroresistant Lineages Demonstrate Their Independent Evolution.</title>
        <authorList>
            <person name="Earl J.P."/>
            <person name="de Vries S.P."/>
            <person name="Ahmed A."/>
            <person name="Powell E."/>
            <person name="Schultz M.P."/>
            <person name="Hermans P.W."/>
            <person name="Hill D.J."/>
            <person name="Zhou Z."/>
            <person name="Constantinidou C.I."/>
            <person name="Hu F.Z."/>
            <person name="Bootsma H.J."/>
            <person name="Ehrlich G.D."/>
        </authorList>
    </citation>
    <scope>NUCLEOTIDE SEQUENCE [LARGE SCALE GENOMIC DNA]</scope>
    <source>
        <strain evidence="1 2">Z7574</strain>
    </source>
</reference>
<dbReference type="RefSeq" id="WP_155733453.1">
    <property type="nucleotide sequence ID" value="NZ_LXHJ01000033.1"/>
</dbReference>
<dbReference type="AlphaFoldDB" id="A0A198Y2L4"/>